<feature type="coiled-coil region" evidence="1">
    <location>
        <begin position="478"/>
        <end position="505"/>
    </location>
</feature>
<keyword evidence="3" id="KW-1185">Reference proteome</keyword>
<gene>
    <name evidence="2" type="ORF">CEUTPL_LOCUS10879</name>
</gene>
<reference evidence="2" key="1">
    <citation type="submission" date="2022-01" db="EMBL/GenBank/DDBJ databases">
        <authorList>
            <person name="King R."/>
        </authorList>
    </citation>
    <scope>NUCLEOTIDE SEQUENCE</scope>
</reference>
<dbReference type="OrthoDB" id="6742844at2759"/>
<protein>
    <submittedName>
        <fullName evidence="2">Uncharacterized protein</fullName>
    </submittedName>
</protein>
<keyword evidence="1" id="KW-0175">Coiled coil</keyword>
<evidence type="ECO:0000313" key="2">
    <source>
        <dbReference type="EMBL" id="CAG9770426.1"/>
    </source>
</evidence>
<dbReference type="AlphaFoldDB" id="A0A9N9MUP2"/>
<sequence length="589" mass="62743">MNSKIFSVIVSCLLFSNFFIGFGQSGLVKRSLAAQSFGGSGLVPDAGQSRLVPGAGQTRLVKRSSEPSLDLTLSVLNDILIIRNTTSNRAILIDTEQDVIVLLDGGESSGVVISQKRNKGTLIPDGLWDADQQSLTEFLSSIDNDISSLLNRPSGTDCSIPRVHISILTEIKNIVVDLVVSIVPELEQRPELALELVLSVATGIETLLEGSLKGVLAAVGDKQIQLSIDISGVLNVLQGVDTLNGYLDETAQDVITRDGKYDIGNLLGARDGLAALSDTLRVLSEIDDLSALNDLLGNPELLAKLIAQFGGNSNVGITGVFRVVGEILAYANGNTKLERVISILIQVVAESSEVVKDDLSSQLRNSLSNLLETLKQIRCSETLNGLVAIVQGLLKEQLVVDEVNIPDIISTILAGVILPKEKLLGVIVTVLQSLSPIVDPSQSIPKLLLVLIVQLDSATGIRNLISLGLDLGRPGCICSLLEAALEAIEKLIDELSEDLYAASCELPIIRNIILVLEAVLEIENLNLKELLSSSSETQDLILGVFQLVSEVELGVAVVQLEAVTEILSWCNGLATLVAIDVTITIVVIT</sequence>
<name>A0A9N9MUP2_9CUCU</name>
<proteinExistence type="predicted"/>
<evidence type="ECO:0000313" key="3">
    <source>
        <dbReference type="Proteomes" id="UP001152799"/>
    </source>
</evidence>
<evidence type="ECO:0000256" key="1">
    <source>
        <dbReference type="SAM" id="Coils"/>
    </source>
</evidence>
<dbReference type="Proteomes" id="UP001152799">
    <property type="component" value="Chromosome 6"/>
</dbReference>
<accession>A0A9N9MUP2</accession>
<dbReference type="EMBL" id="OU892282">
    <property type="protein sequence ID" value="CAG9770426.1"/>
    <property type="molecule type" value="Genomic_DNA"/>
</dbReference>
<organism evidence="2 3">
    <name type="scientific">Ceutorhynchus assimilis</name>
    <name type="common">cabbage seed weevil</name>
    <dbReference type="NCBI Taxonomy" id="467358"/>
    <lineage>
        <taxon>Eukaryota</taxon>
        <taxon>Metazoa</taxon>
        <taxon>Ecdysozoa</taxon>
        <taxon>Arthropoda</taxon>
        <taxon>Hexapoda</taxon>
        <taxon>Insecta</taxon>
        <taxon>Pterygota</taxon>
        <taxon>Neoptera</taxon>
        <taxon>Endopterygota</taxon>
        <taxon>Coleoptera</taxon>
        <taxon>Polyphaga</taxon>
        <taxon>Cucujiformia</taxon>
        <taxon>Curculionidae</taxon>
        <taxon>Ceutorhynchinae</taxon>
        <taxon>Ceutorhynchus</taxon>
    </lineage>
</organism>